<dbReference type="GO" id="GO:0007165">
    <property type="term" value="P:signal transduction"/>
    <property type="evidence" value="ECO:0007669"/>
    <property type="project" value="InterPro"/>
</dbReference>
<dbReference type="OrthoDB" id="9816036at2"/>
<keyword evidence="3" id="KW-1185">Reference proteome</keyword>
<dbReference type="AlphaFoldDB" id="A0A177NC43"/>
<dbReference type="Pfam" id="PF13676">
    <property type="entry name" value="TIR_2"/>
    <property type="match status" value="1"/>
</dbReference>
<reference evidence="2 3" key="1">
    <citation type="submission" date="2016-03" db="EMBL/GenBank/DDBJ databases">
        <authorList>
            <person name="Ploux O."/>
        </authorList>
    </citation>
    <scope>NUCLEOTIDE SEQUENCE [LARGE SCALE GENOMIC DNA]</scope>
    <source>
        <strain evidence="2 3">R-45370</strain>
    </source>
</reference>
<dbReference type="InterPro" id="IPR035897">
    <property type="entry name" value="Toll_tir_struct_dom_sf"/>
</dbReference>
<dbReference type="SUPFAM" id="SSF52200">
    <property type="entry name" value="Toll/Interleukin receptor TIR domain"/>
    <property type="match status" value="1"/>
</dbReference>
<dbReference type="RefSeq" id="WP_066982082.1">
    <property type="nucleotide sequence ID" value="NZ_LUUI01000101.1"/>
</dbReference>
<proteinExistence type="predicted"/>
<sequence length="582" mass="64441">MSSETNVKRFRIAFSFAGEKRDFVSKTAQILAQRFGEEKILYDKFHEAEFADADLAFNLPELYKNETDLIVAVFSRDYEQKEWCGLEWRVVFSLIKENQSKRILLSRFNLMDGKGLFGLAGFIDLDDKTPQQFATLILQRLAINEGKPKNHYSNLDIDEATQTKSITNQLDVQHKNLAAKSLKNAPHFFQALQQDFANEQTTEHIPGSIKEMVDYFSTCVPDQVQELFYMVRRALKALAEDELDDSARKQTTEAASAMYCLAAIRLVDRAAHEPGNTILQVPRSENVICAIIATALFGGKLRLQSTENQLPSVEYVFEIQVPASGDHIQLSFERALYTVLFENAKDAGVKALDNQPLTTVELEALGSRLDDIKQVERDCLALIIHGYASHDSARPFAQHYQIPVMFPSNQATNLLLGMGADRLRGEISEFWKRVNGMRSSDVNSVPPNKPGTENMTNSGININAPGGTVVLSTGAHSAAQAGTHNTANIDQQQSVDLSPLTTKLNELQAAIAELSSAKAKDTFTGHLQTAQTELAKPKPDKNLIKKSLESVKDVGDAIEGGEKIVELCIKALPLLALLPAVF</sequence>
<dbReference type="Proteomes" id="UP000078476">
    <property type="component" value="Unassembled WGS sequence"/>
</dbReference>
<name>A0A177NC43_9GAMM</name>
<accession>A0A177NC43</accession>
<evidence type="ECO:0000313" key="2">
    <source>
        <dbReference type="EMBL" id="OAI15618.1"/>
    </source>
</evidence>
<comment type="caution">
    <text evidence="2">The sequence shown here is derived from an EMBL/GenBank/DDBJ whole genome shotgun (WGS) entry which is preliminary data.</text>
</comment>
<feature type="domain" description="TIR" evidence="1">
    <location>
        <begin position="12"/>
        <end position="136"/>
    </location>
</feature>
<evidence type="ECO:0000259" key="1">
    <source>
        <dbReference type="Pfam" id="PF13676"/>
    </source>
</evidence>
<organism evidence="2 3">
    <name type="scientific">Methylomonas lenta</name>
    <dbReference type="NCBI Taxonomy" id="980561"/>
    <lineage>
        <taxon>Bacteria</taxon>
        <taxon>Pseudomonadati</taxon>
        <taxon>Pseudomonadota</taxon>
        <taxon>Gammaproteobacteria</taxon>
        <taxon>Methylococcales</taxon>
        <taxon>Methylococcaceae</taxon>
        <taxon>Methylomonas</taxon>
    </lineage>
</organism>
<dbReference type="InterPro" id="IPR000157">
    <property type="entry name" value="TIR_dom"/>
</dbReference>
<protein>
    <recommendedName>
        <fullName evidence="1">TIR domain-containing protein</fullName>
    </recommendedName>
</protein>
<dbReference type="EMBL" id="LUUI01000101">
    <property type="protein sequence ID" value="OAI15618.1"/>
    <property type="molecule type" value="Genomic_DNA"/>
</dbReference>
<dbReference type="STRING" id="980561.A1359_09415"/>
<evidence type="ECO:0000313" key="3">
    <source>
        <dbReference type="Proteomes" id="UP000078476"/>
    </source>
</evidence>
<gene>
    <name evidence="2" type="ORF">A1359_09415</name>
</gene>